<protein>
    <recommendedName>
        <fullName evidence="3">Bacterial transcription activator, effector binding domain</fullName>
    </recommendedName>
</protein>
<name>A0A2K4ZHE2_9FIRM</name>
<keyword evidence="2" id="KW-1185">Reference proteome</keyword>
<reference evidence="1 2" key="1">
    <citation type="submission" date="2018-01" db="EMBL/GenBank/DDBJ databases">
        <authorList>
            <person name="Gaut B.S."/>
            <person name="Morton B.R."/>
            <person name="Clegg M.T."/>
            <person name="Duvall M.R."/>
        </authorList>
    </citation>
    <scope>NUCLEOTIDE SEQUENCE [LARGE SCALE GENOMIC DNA]</scope>
    <source>
        <strain evidence="1">GP69</strain>
    </source>
</reference>
<evidence type="ECO:0008006" key="3">
    <source>
        <dbReference type="Google" id="ProtNLM"/>
    </source>
</evidence>
<dbReference type="AlphaFoldDB" id="A0A2K4ZHE2"/>
<evidence type="ECO:0000313" key="1">
    <source>
        <dbReference type="EMBL" id="SOY29888.1"/>
    </source>
</evidence>
<accession>A0A2K4ZHE2</accession>
<organism evidence="1 2">
    <name type="scientific">Acetatifactor muris</name>
    <dbReference type="NCBI Taxonomy" id="879566"/>
    <lineage>
        <taxon>Bacteria</taxon>
        <taxon>Bacillati</taxon>
        <taxon>Bacillota</taxon>
        <taxon>Clostridia</taxon>
        <taxon>Lachnospirales</taxon>
        <taxon>Lachnospiraceae</taxon>
        <taxon>Acetatifactor</taxon>
    </lineage>
</organism>
<proteinExistence type="predicted"/>
<sequence>MAIMVKAIRRESCPAARLIGKKYQGAANWGEWWENDWFTTLEQNPCLPFNGDAYIGGVHIVDGMPERWIGMLFPVNTEVPEGFESVDIEPMEYAVCCLYDQENSSDFYTMDTHNMCLEELKAHDWKRKEDDWCLERYRCPEFTTPDEAGNVILDYAISIEISEE</sequence>
<evidence type="ECO:0000313" key="2">
    <source>
        <dbReference type="Proteomes" id="UP000236311"/>
    </source>
</evidence>
<dbReference type="EMBL" id="OFSM01000012">
    <property type="protein sequence ID" value="SOY29888.1"/>
    <property type="molecule type" value="Genomic_DNA"/>
</dbReference>
<dbReference type="Proteomes" id="UP000236311">
    <property type="component" value="Unassembled WGS sequence"/>
</dbReference>
<gene>
    <name evidence="1" type="ORF">AMURIS_02609</name>
</gene>